<dbReference type="RefSeq" id="WP_066202203.1">
    <property type="nucleotide sequence ID" value="NZ_CBCSAS010000009.1"/>
</dbReference>
<comment type="caution">
    <text evidence="1">The sequence shown here is derived from an EMBL/GenBank/DDBJ whole genome shotgun (WGS) entry which is preliminary data.</text>
</comment>
<dbReference type="EMBL" id="JXBB01000034">
    <property type="protein sequence ID" value="OAR03908.1"/>
    <property type="molecule type" value="Genomic_DNA"/>
</dbReference>
<name>A0A132NCS5_HYDSH</name>
<accession>A0A132NCS5</accession>
<reference evidence="1 2" key="1">
    <citation type="submission" date="2015-09" db="EMBL/GenBank/DDBJ databases">
        <title>Draft genome sequence of Hydrogenibacillus schlegelii DSM 2000.</title>
        <authorList>
            <person name="Hemp J."/>
        </authorList>
    </citation>
    <scope>NUCLEOTIDE SEQUENCE [LARGE SCALE GENOMIC DNA]</scope>
    <source>
        <strain evidence="1 2">MA 48</strain>
    </source>
</reference>
<dbReference type="AlphaFoldDB" id="A0A132NCS5"/>
<evidence type="ECO:0000313" key="1">
    <source>
        <dbReference type="EMBL" id="OAR03908.1"/>
    </source>
</evidence>
<evidence type="ECO:0000313" key="2">
    <source>
        <dbReference type="Proteomes" id="UP000243024"/>
    </source>
</evidence>
<dbReference type="STRING" id="1484.SA87_03510"/>
<gene>
    <name evidence="1" type="ORF">SA87_03510</name>
</gene>
<keyword evidence="2" id="KW-1185">Reference proteome</keyword>
<organism evidence="1 2">
    <name type="scientific">Hydrogenibacillus schlegelii</name>
    <name type="common">Bacillus schlegelii</name>
    <dbReference type="NCBI Taxonomy" id="1484"/>
    <lineage>
        <taxon>Bacteria</taxon>
        <taxon>Bacillati</taxon>
        <taxon>Bacillota</taxon>
        <taxon>Bacilli</taxon>
        <taxon>Bacillales</taxon>
        <taxon>Bacillales Family X. Incertae Sedis</taxon>
        <taxon>Hydrogenibacillus</taxon>
    </lineage>
</organism>
<proteinExistence type="predicted"/>
<sequence>MPPRTVQVLLALLVMVNGALAALIGRNVADGIRRQAVEEARAAWAPLDAPVYHDYDFEYEPVERRREGPYLIEVYREVEVVRDEGGRPLARRPTGETEVLRYVVEPAGIELLIDD</sequence>
<protein>
    <submittedName>
        <fullName evidence="1">Uncharacterized protein</fullName>
    </submittedName>
</protein>
<dbReference type="Proteomes" id="UP000243024">
    <property type="component" value="Unassembled WGS sequence"/>
</dbReference>